<reference evidence="7 8" key="1">
    <citation type="submission" date="2022-05" db="EMBL/GenBank/DDBJ databases">
        <title>Chromosome-level reference genomes for two strains of Caenorhabditis briggsae: an improved platform for comparative genomics.</title>
        <authorList>
            <person name="Stevens L."/>
            <person name="Andersen E.C."/>
        </authorList>
    </citation>
    <scope>NUCLEOTIDE SEQUENCE [LARGE SCALE GENOMIC DNA]</scope>
    <source>
        <strain evidence="7">QX1410_ONT</strain>
        <tissue evidence="7">Whole-organism</tissue>
    </source>
</reference>
<evidence type="ECO:0000256" key="1">
    <source>
        <dbReference type="ARBA" id="ARBA00004496"/>
    </source>
</evidence>
<dbReference type="InterPro" id="IPR012677">
    <property type="entry name" value="Nucleotide-bd_a/b_plait_sf"/>
</dbReference>
<feature type="region of interest" description="Disordered" evidence="5">
    <location>
        <begin position="438"/>
        <end position="507"/>
    </location>
</feature>
<dbReference type="SUPFAM" id="SSF54928">
    <property type="entry name" value="RNA-binding domain, RBD"/>
    <property type="match status" value="3"/>
</dbReference>
<feature type="domain" description="RRM" evidence="6">
    <location>
        <begin position="71"/>
        <end position="150"/>
    </location>
</feature>
<feature type="coiled-coil region" evidence="4">
    <location>
        <begin position="834"/>
        <end position="861"/>
    </location>
</feature>
<evidence type="ECO:0000313" key="7">
    <source>
        <dbReference type="EMBL" id="ULT94673.1"/>
    </source>
</evidence>
<dbReference type="InterPro" id="IPR035979">
    <property type="entry name" value="RBD_domain_sf"/>
</dbReference>
<dbReference type="PANTHER" id="PTHR12839:SF7">
    <property type="entry name" value="REGULATOR OF NONSENSE TRANSCRIPTS 2"/>
    <property type="match status" value="1"/>
</dbReference>
<dbReference type="Gene3D" id="1.25.40.180">
    <property type="match status" value="3"/>
</dbReference>
<evidence type="ECO:0000256" key="3">
    <source>
        <dbReference type="PROSITE-ProRule" id="PRU00176"/>
    </source>
</evidence>
<feature type="domain" description="RRM" evidence="6">
    <location>
        <begin position="338"/>
        <end position="413"/>
    </location>
</feature>
<gene>
    <name evidence="7" type="ORF">L3Y34_003850</name>
</gene>
<dbReference type="Pfam" id="PF04050">
    <property type="entry name" value="Upf2"/>
    <property type="match status" value="1"/>
</dbReference>
<feature type="region of interest" description="Disordered" evidence="5">
    <location>
        <begin position="1566"/>
        <end position="1610"/>
    </location>
</feature>
<dbReference type="Pfam" id="PF02854">
    <property type="entry name" value="MIF4G"/>
    <property type="match status" value="2"/>
</dbReference>
<dbReference type="InterPro" id="IPR039762">
    <property type="entry name" value="Nmd2/UPF2"/>
</dbReference>
<dbReference type="InterPro" id="IPR007193">
    <property type="entry name" value="Upf2/Nmd2_C"/>
</dbReference>
<feature type="compositionally biased region" description="Acidic residues" evidence="5">
    <location>
        <begin position="1486"/>
        <end position="1509"/>
    </location>
</feature>
<dbReference type="FunFam" id="1.25.40.180:FF:000080">
    <property type="entry name" value="Chromosome 9, whole genome shotgun sequence"/>
    <property type="match status" value="1"/>
</dbReference>
<name>A0AAE9D497_CAEBR</name>
<dbReference type="Pfam" id="PF00076">
    <property type="entry name" value="RRM_1"/>
    <property type="match status" value="2"/>
</dbReference>
<proteinExistence type="predicted"/>
<dbReference type="SMART" id="SM00360">
    <property type="entry name" value="RRM"/>
    <property type="match status" value="3"/>
</dbReference>
<evidence type="ECO:0000256" key="5">
    <source>
        <dbReference type="SAM" id="MobiDB-lite"/>
    </source>
</evidence>
<feature type="compositionally biased region" description="Basic and acidic residues" evidence="5">
    <location>
        <begin position="466"/>
        <end position="495"/>
    </location>
</feature>
<evidence type="ECO:0000313" key="8">
    <source>
        <dbReference type="Proteomes" id="UP000827892"/>
    </source>
</evidence>
<accession>A0AAE9D497</accession>
<dbReference type="SUPFAM" id="SSF48371">
    <property type="entry name" value="ARM repeat"/>
    <property type="match status" value="3"/>
</dbReference>
<comment type="subcellular location">
    <subcellularLocation>
        <location evidence="1">Cytoplasm</location>
    </subcellularLocation>
</comment>
<evidence type="ECO:0000256" key="2">
    <source>
        <dbReference type="ARBA" id="ARBA00022490"/>
    </source>
</evidence>
<keyword evidence="3" id="KW-0694">RNA-binding</keyword>
<feature type="compositionally biased region" description="Basic and acidic residues" evidence="5">
    <location>
        <begin position="27"/>
        <end position="44"/>
    </location>
</feature>
<evidence type="ECO:0000256" key="4">
    <source>
        <dbReference type="SAM" id="Coils"/>
    </source>
</evidence>
<organism evidence="7 8">
    <name type="scientific">Caenorhabditis briggsae</name>
    <dbReference type="NCBI Taxonomy" id="6238"/>
    <lineage>
        <taxon>Eukaryota</taxon>
        <taxon>Metazoa</taxon>
        <taxon>Ecdysozoa</taxon>
        <taxon>Nematoda</taxon>
        <taxon>Chromadorea</taxon>
        <taxon>Rhabditida</taxon>
        <taxon>Rhabditina</taxon>
        <taxon>Rhabditomorpha</taxon>
        <taxon>Rhabditoidea</taxon>
        <taxon>Rhabditidae</taxon>
        <taxon>Peloderinae</taxon>
        <taxon>Caenorhabditis</taxon>
    </lineage>
</organism>
<dbReference type="SMART" id="SM00543">
    <property type="entry name" value="MIF4G"/>
    <property type="match status" value="3"/>
</dbReference>
<keyword evidence="2" id="KW-0963">Cytoplasm</keyword>
<feature type="region of interest" description="Disordered" evidence="5">
    <location>
        <begin position="1675"/>
        <end position="1702"/>
    </location>
</feature>
<dbReference type="FunFam" id="1.25.40.180:FF:000114">
    <property type="entry name" value="Protein CBR-SMG-3"/>
    <property type="match status" value="1"/>
</dbReference>
<dbReference type="InterPro" id="IPR003890">
    <property type="entry name" value="MIF4G-like_typ-3"/>
</dbReference>
<dbReference type="CDD" id="cd12254">
    <property type="entry name" value="RRM_hnRNPH_ESRPs_RBM12_like"/>
    <property type="match status" value="2"/>
</dbReference>
<dbReference type="InterPro" id="IPR016024">
    <property type="entry name" value="ARM-type_fold"/>
</dbReference>
<feature type="region of interest" description="Disordered" evidence="5">
    <location>
        <begin position="1"/>
        <end position="53"/>
    </location>
</feature>
<sequence length="1702" mass="190957">MSEETVQPAADTTQAGQASLEVGQPEAKSEAEVKAETQAEHPEPQQENAQQSVENNYTIPNRISGASLKSQFVRLRGLPFNATEKDIHEFFTGLIVKRVKFVCTTGRPNGEAYVEFASTDDAGRGMECDRKEMSNRYIETSVFSVPISEGENEFRPDADGNGEENHVVRLRGVPWSCKEEDVKQFFQGLEPPPAEIVIGGTSGPRPRPSGEAFVRFTSQAAAEKAMEYNNMHMGTRYVEVFMSSMVELNRAKGGGGSAGSYERTGIRPLMSLDRSDAGYNQTRGGGGGAGYGYGAYDDYSSGAYGTGGHHDYGYSSYDQGSYGDSYGNGGGHHHEGPLRIYMRGLPYDADHHAIEAFFSPLRVHSIKLGINEAGRSSGDAIAEFDSYQDLQSGLARNNQRMGRRYVELFDTRGAPGPMRRLLWKETSGPNVLAAPALDPILNGGRRGAAPQREPVYRAGPQAMPPSHRESRDTRDARDPYGPRAPRGYEHREQAHVRAPAPAHGRAPDPWGAYGASYDQSSTAATGYGAWDGYGYGAAGSTQSGYSSTASSAYGAQPAAAGYDRHRESRDTQSPWAQHQQQSSYGWGSGAGAGDHNEKELRSLDSALKKTTSFMKKIKLLSAATVPQLIEELSKLNLSKFVEEIASGIIETKLKISDIPKVTELCLAVSAMYSNFSEQMAGEFKKILPVKKTDKITNVAKLRVDIIFLAELCLCGVFNEKEGLQVLGAVLTYLIQTDKIDFVNYGLLATVSRCVGWQIANIIPIPLGDDNETVKIEETDLPTSSALSGDQKKSIRELFKVYYDVLYAKTEKICSARNKAMKKVKRQERSRGDAADEEKAKFNELQAELDTLRKMTNELSCAIGITMKPLKEEASDDEEDEAANLEMGRQLAEGAIKLWSDEETKAFYADLIDLRLMVPKDLYKESEQRTLSKAKMAERIEDIDVENINESGAVDAKRTMSRANSEKESTPEESEAAVPTKEDISEDRGVNKWQKFVLDLDHLVSKYSTDKAAEYFVSNLNNKGCRKRLVKLMVEPPPTRIDVVPFYARLIATLENVMPDLTTEIVTQLLDKFRGFLQQKPSSSSAIAIKVEAKMVCVMMIAELMKFGVISRPEGLSCLRQLVYDLRGHSVEMTATFMESGGLYLYRHTESHAKMKRLLEVVKAKRERMKDQRQAMLIDNAYFTCLPPEDSKEERLRLKFDEEDTPMKKFIRHVVLDINDTNVDNHLKCLRRLDWSDPEISDYTIRYLSSTWLLPIENLQHLASAIAGLCNLQHLQWIGMAVIDSTIQTIRISLENPGNFNQWAHSAAVYLAELYSFELCDEDLIIQILYQLISYPEPENSWKDLHRIRMICAVLEIVREFIQKGPGRLKLRYFMAYFHRYYFTKKEAWDLETQDKQPNSDGGDNNETVPDMETSFPYEVEIAYSEMCRKFRGKKKNIPNRWPKNLKEAQDAVAKVEKKFKGDLKEVAGEHSDIDDGGMKDLNVIEEDDEDEDDDNKYSEGEQEFEDSDEERQRGLSMSNAVTKEEDDDFQRELDRMMGEGFRQSAFQAPAAAVQYDVTLPAAAKNRFSRNIKFAEDTKARSSPSRSSEMDFDDEPSSSTGVAASGRQKQGRVTLMVRGKANKPALKTVNIDDGELQRRWKEEKAREEEERADMKRLTLGQHRRIEMEEEKALLAQLHGSRKNNAKKNPPRLQFPKPHLEGEW</sequence>
<dbReference type="GO" id="GO:0003723">
    <property type="term" value="F:RNA binding"/>
    <property type="evidence" value="ECO:0007669"/>
    <property type="project" value="UniProtKB-UniRule"/>
</dbReference>
<feature type="compositionally biased region" description="Basic residues" evidence="5">
    <location>
        <begin position="1678"/>
        <end position="1688"/>
    </location>
</feature>
<feature type="region of interest" description="Disordered" evidence="5">
    <location>
        <begin position="557"/>
        <end position="595"/>
    </location>
</feature>
<protein>
    <recommendedName>
        <fullName evidence="6">RRM domain-containing protein</fullName>
    </recommendedName>
</protein>
<dbReference type="Gene3D" id="3.30.70.330">
    <property type="match status" value="3"/>
</dbReference>
<dbReference type="Proteomes" id="UP000827892">
    <property type="component" value="Chromosome IV"/>
</dbReference>
<dbReference type="PROSITE" id="PS50102">
    <property type="entry name" value="RRM"/>
    <property type="match status" value="3"/>
</dbReference>
<feature type="region of interest" description="Disordered" evidence="5">
    <location>
        <begin position="1486"/>
        <end position="1536"/>
    </location>
</feature>
<dbReference type="GO" id="GO:0005737">
    <property type="term" value="C:cytoplasm"/>
    <property type="evidence" value="ECO:0007669"/>
    <property type="project" value="UniProtKB-SubCell"/>
</dbReference>
<keyword evidence="4" id="KW-0175">Coiled coil</keyword>
<dbReference type="EMBL" id="CP090894">
    <property type="protein sequence ID" value="ULT94673.1"/>
    <property type="molecule type" value="Genomic_DNA"/>
</dbReference>
<dbReference type="FunFam" id="1.25.40.180:FF:000115">
    <property type="entry name" value="Protein CBR-SMG-3"/>
    <property type="match status" value="1"/>
</dbReference>
<dbReference type="GO" id="GO:0000184">
    <property type="term" value="P:nuclear-transcribed mRNA catabolic process, nonsense-mediated decay"/>
    <property type="evidence" value="ECO:0007669"/>
    <property type="project" value="InterPro"/>
</dbReference>
<feature type="region of interest" description="Disordered" evidence="5">
    <location>
        <begin position="950"/>
        <end position="982"/>
    </location>
</feature>
<dbReference type="PANTHER" id="PTHR12839">
    <property type="entry name" value="NONSENSE-MEDIATED MRNA DECAY PROTEIN 2 UP-FRAMESHIFT SUPPRESSOR 2"/>
    <property type="match status" value="1"/>
</dbReference>
<feature type="domain" description="RRM" evidence="6">
    <location>
        <begin position="166"/>
        <end position="245"/>
    </location>
</feature>
<evidence type="ECO:0000259" key="6">
    <source>
        <dbReference type="PROSITE" id="PS50102"/>
    </source>
</evidence>
<dbReference type="InterPro" id="IPR000504">
    <property type="entry name" value="RRM_dom"/>
</dbReference>